<dbReference type="PANTHER" id="PTHR30087:SF1">
    <property type="entry name" value="HYPOTHETICAL CYTOSOLIC PROTEIN"/>
    <property type="match status" value="1"/>
</dbReference>
<reference evidence="1 2" key="1">
    <citation type="journal article" date="2015" name="Stand. Genomic Sci.">
        <title>Genomic Encyclopedia of Bacterial and Archaeal Type Strains, Phase III: the genomes of soil and plant-associated and newly described type strains.</title>
        <authorList>
            <person name="Whitman W.B."/>
            <person name="Woyke T."/>
            <person name="Klenk H.P."/>
            <person name="Zhou Y."/>
            <person name="Lilburn T.G."/>
            <person name="Beck B.J."/>
            <person name="De Vos P."/>
            <person name="Vandamme P."/>
            <person name="Eisen J.A."/>
            <person name="Garrity G."/>
            <person name="Hugenholtz P."/>
            <person name="Kyrpides N.C."/>
        </authorList>
    </citation>
    <scope>NUCLEOTIDE SEQUENCE [LARGE SCALE GENOMIC DNA]</scope>
    <source>
        <strain evidence="1 2">CV53</strain>
    </source>
</reference>
<comment type="caution">
    <text evidence="1">The sequence shown here is derived from an EMBL/GenBank/DDBJ whole genome shotgun (WGS) entry which is preliminary data.</text>
</comment>
<dbReference type="RefSeq" id="WP_132004116.1">
    <property type="nucleotide sequence ID" value="NZ_JABUHM010000009.1"/>
</dbReference>
<proteinExistence type="predicted"/>
<evidence type="ECO:0000313" key="1">
    <source>
        <dbReference type="EMBL" id="TCN26031.1"/>
    </source>
</evidence>
<organism evidence="1 2">
    <name type="scientific">Mesobacillus foraminis</name>
    <dbReference type="NCBI Taxonomy" id="279826"/>
    <lineage>
        <taxon>Bacteria</taxon>
        <taxon>Bacillati</taxon>
        <taxon>Bacillota</taxon>
        <taxon>Bacilli</taxon>
        <taxon>Bacillales</taxon>
        <taxon>Bacillaceae</taxon>
        <taxon>Mesobacillus</taxon>
    </lineage>
</organism>
<gene>
    <name evidence="1" type="ORF">EV146_104138</name>
</gene>
<evidence type="ECO:0000313" key="2">
    <source>
        <dbReference type="Proteomes" id="UP000295689"/>
    </source>
</evidence>
<dbReference type="EMBL" id="SLVV01000004">
    <property type="protein sequence ID" value="TCN26031.1"/>
    <property type="molecule type" value="Genomic_DNA"/>
</dbReference>
<dbReference type="PANTHER" id="PTHR30087">
    <property type="entry name" value="INNER MEMBRANE PROTEIN"/>
    <property type="match status" value="1"/>
</dbReference>
<accession>A0A4R2BGC8</accession>
<dbReference type="Pfam" id="PF04463">
    <property type="entry name" value="2-thiour_desulf"/>
    <property type="match status" value="1"/>
</dbReference>
<sequence length="153" mass="16563">MILISSCLAGLEVRYNETHSLNLQLQKLVKENKALPVCPELLAGFSTPREPAEIIGGTGDDVLDGKARVIEKSGRDVTEMYIRGARLTLQKATELNATAVVLKEYSPSCGSAAIYNGEFSGKIIAGDGVTSALLKRNNICVMSEKDYEDNNKK</sequence>
<protein>
    <submittedName>
        <fullName evidence="1">Uncharacterized protein YbbK (DUF523 family)</fullName>
    </submittedName>
</protein>
<dbReference type="Proteomes" id="UP000295689">
    <property type="component" value="Unassembled WGS sequence"/>
</dbReference>
<name>A0A4R2BGC8_9BACI</name>
<dbReference type="AlphaFoldDB" id="A0A4R2BGC8"/>
<dbReference type="InterPro" id="IPR007553">
    <property type="entry name" value="2-thiour_desulf"/>
</dbReference>
<keyword evidence="2" id="KW-1185">Reference proteome</keyword>